<dbReference type="Pfam" id="PF00227">
    <property type="entry name" value="Proteasome"/>
    <property type="match status" value="2"/>
</dbReference>
<evidence type="ECO:0000313" key="3">
    <source>
        <dbReference type="Proteomes" id="UP001216150"/>
    </source>
</evidence>
<dbReference type="GO" id="GO:0051603">
    <property type="term" value="P:proteolysis involved in protein catabolic process"/>
    <property type="evidence" value="ECO:0007669"/>
    <property type="project" value="InterPro"/>
</dbReference>
<proteinExistence type="predicted"/>
<keyword evidence="1" id="KW-0865">Zymogen</keyword>
<accession>A0AAD6DNU1</accession>
<dbReference type="GO" id="GO:0005839">
    <property type="term" value="C:proteasome core complex"/>
    <property type="evidence" value="ECO:0007669"/>
    <property type="project" value="InterPro"/>
</dbReference>
<dbReference type="InterPro" id="IPR001353">
    <property type="entry name" value="Proteasome_sua/b"/>
</dbReference>
<gene>
    <name evidence="2" type="ORF">N7450_003825</name>
</gene>
<dbReference type="SUPFAM" id="SSF56235">
    <property type="entry name" value="N-terminal nucleophile aminohydrolases (Ntn hydrolases)"/>
    <property type="match status" value="1"/>
</dbReference>
<name>A0AAD6DNU1_9EURO</name>
<dbReference type="PANTHER" id="PTHR32194:SF3">
    <property type="entry name" value="PROTEASOME SUBUNIT BETA"/>
    <property type="match status" value="1"/>
</dbReference>
<organism evidence="2 3">
    <name type="scientific">Penicillium hetheringtonii</name>
    <dbReference type="NCBI Taxonomy" id="911720"/>
    <lineage>
        <taxon>Eukaryota</taxon>
        <taxon>Fungi</taxon>
        <taxon>Dikarya</taxon>
        <taxon>Ascomycota</taxon>
        <taxon>Pezizomycotina</taxon>
        <taxon>Eurotiomycetes</taxon>
        <taxon>Eurotiomycetidae</taxon>
        <taxon>Eurotiales</taxon>
        <taxon>Aspergillaceae</taxon>
        <taxon>Penicillium</taxon>
    </lineage>
</organism>
<dbReference type="AlphaFoldDB" id="A0AAD6DNU1"/>
<evidence type="ECO:0000313" key="2">
    <source>
        <dbReference type="EMBL" id="KAJ5589853.1"/>
    </source>
</evidence>
<dbReference type="PROSITE" id="PS51476">
    <property type="entry name" value="PROTEASOME_BETA_2"/>
    <property type="match status" value="1"/>
</dbReference>
<dbReference type="GO" id="GO:0005737">
    <property type="term" value="C:cytoplasm"/>
    <property type="evidence" value="ECO:0007669"/>
    <property type="project" value="TreeGrafter"/>
</dbReference>
<dbReference type="InterPro" id="IPR023333">
    <property type="entry name" value="Proteasome_suB-type"/>
</dbReference>
<comment type="caution">
    <text evidence="2">The sequence shown here is derived from an EMBL/GenBank/DDBJ whole genome shotgun (WGS) entry which is preliminary data.</text>
</comment>
<reference evidence="2 3" key="1">
    <citation type="journal article" date="2023" name="IMA Fungus">
        <title>Comparative genomic study of the Penicillium genus elucidates a diverse pangenome and 15 lateral gene transfer events.</title>
        <authorList>
            <person name="Petersen C."/>
            <person name="Sorensen T."/>
            <person name="Nielsen M.R."/>
            <person name="Sondergaard T.E."/>
            <person name="Sorensen J.L."/>
            <person name="Fitzpatrick D.A."/>
            <person name="Frisvad J.C."/>
            <person name="Nielsen K.L."/>
        </authorList>
    </citation>
    <scope>NUCLEOTIDE SEQUENCE [LARGE SCALE GENOMIC DNA]</scope>
    <source>
        <strain evidence="2 3">IBT 29057</strain>
    </source>
</reference>
<evidence type="ECO:0000256" key="1">
    <source>
        <dbReference type="ARBA" id="ARBA00023145"/>
    </source>
</evidence>
<dbReference type="PANTHER" id="PTHR32194">
    <property type="entry name" value="METALLOPROTEASE TLDD"/>
    <property type="match status" value="1"/>
</dbReference>
<keyword evidence="3" id="KW-1185">Reference proteome</keyword>
<evidence type="ECO:0008006" key="4">
    <source>
        <dbReference type="Google" id="ProtNLM"/>
    </source>
</evidence>
<dbReference type="InterPro" id="IPR029055">
    <property type="entry name" value="Ntn_hydrolases_N"/>
</dbReference>
<dbReference type="Proteomes" id="UP001216150">
    <property type="component" value="Unassembled WGS sequence"/>
</dbReference>
<sequence length="239" mass="26151">MDKLVSQYSRSAHQNEFYSEQEQQEFSESLPPLSLKFSMPPVDNSASFLRAMTDDHSNPSCPIKLAHGTTTLAFRFQGGIIVCTDSRATAGNWIASQTVKKVIPVSRLSRGEDKPSKDPTPGLLGTMAGGAADCQYWLRYLSQQCTLHEIRHKRRITVAAASKILANLTYAYKGYGLSMGTMLAGVTPQEGPALYYIDSDGTRLPGNLFCVGSGQTFAYGVLDANYKYDLTEQEALDLG</sequence>
<dbReference type="Gene3D" id="3.60.20.10">
    <property type="entry name" value="Glutamine Phosphoribosylpyrophosphate, subunit 1, domain 1"/>
    <property type="match status" value="1"/>
</dbReference>
<protein>
    <recommendedName>
        <fullName evidence="4">Proteasome endopeptidase complex</fullName>
    </recommendedName>
</protein>
<dbReference type="EMBL" id="JAQJAC010000003">
    <property type="protein sequence ID" value="KAJ5589853.1"/>
    <property type="molecule type" value="Genomic_DNA"/>
</dbReference>